<feature type="non-terminal residue" evidence="1">
    <location>
        <position position="1"/>
    </location>
</feature>
<dbReference type="GO" id="GO:0003743">
    <property type="term" value="F:translation initiation factor activity"/>
    <property type="evidence" value="ECO:0007669"/>
    <property type="project" value="InterPro"/>
</dbReference>
<evidence type="ECO:0000313" key="1">
    <source>
        <dbReference type="EMBL" id="CAG7721506.1"/>
    </source>
</evidence>
<dbReference type="InterPro" id="IPR001040">
    <property type="entry name" value="TIF_eIF_4E"/>
</dbReference>
<protein>
    <submittedName>
        <fullName evidence="1">Uncharacterized protein</fullName>
    </submittedName>
</protein>
<evidence type="ECO:0000313" key="2">
    <source>
        <dbReference type="Proteomes" id="UP000708208"/>
    </source>
</evidence>
<dbReference type="Pfam" id="PF01652">
    <property type="entry name" value="IF4E"/>
    <property type="match status" value="1"/>
</dbReference>
<gene>
    <name evidence="1" type="ORF">AFUS01_LOCUS10718</name>
</gene>
<organism evidence="1 2">
    <name type="scientific">Allacma fusca</name>
    <dbReference type="NCBI Taxonomy" id="39272"/>
    <lineage>
        <taxon>Eukaryota</taxon>
        <taxon>Metazoa</taxon>
        <taxon>Ecdysozoa</taxon>
        <taxon>Arthropoda</taxon>
        <taxon>Hexapoda</taxon>
        <taxon>Collembola</taxon>
        <taxon>Symphypleona</taxon>
        <taxon>Sminthuridae</taxon>
        <taxon>Allacma</taxon>
    </lineage>
</organism>
<feature type="non-terminal residue" evidence="1">
    <location>
        <position position="40"/>
    </location>
</feature>
<dbReference type="OrthoDB" id="590761at2759"/>
<dbReference type="Proteomes" id="UP000708208">
    <property type="component" value="Unassembled WGS sequence"/>
</dbReference>
<proteinExistence type="predicted"/>
<accession>A0A8J2JJL0</accession>
<dbReference type="EMBL" id="CAJVCH010080189">
    <property type="protein sequence ID" value="CAG7721506.1"/>
    <property type="molecule type" value="Genomic_DNA"/>
</dbReference>
<dbReference type="GO" id="GO:0003723">
    <property type="term" value="F:RNA binding"/>
    <property type="evidence" value="ECO:0007669"/>
    <property type="project" value="InterPro"/>
</dbReference>
<keyword evidence="2" id="KW-1185">Reference proteome</keyword>
<name>A0A8J2JJL0_9HEXA</name>
<comment type="caution">
    <text evidence="1">The sequence shown here is derived from an EMBL/GenBank/DDBJ whole genome shotgun (WGS) entry which is preliminary data.</text>
</comment>
<sequence>RKNRSSVTALDDKWLELLLCLIGEAFDVDGEDICGAAVDV</sequence>
<dbReference type="AlphaFoldDB" id="A0A8J2JJL0"/>
<reference evidence="1" key="1">
    <citation type="submission" date="2021-06" db="EMBL/GenBank/DDBJ databases">
        <authorList>
            <person name="Hodson N. C."/>
            <person name="Mongue J. A."/>
            <person name="Jaron S. K."/>
        </authorList>
    </citation>
    <scope>NUCLEOTIDE SEQUENCE</scope>
</reference>